<sequence>MLETTAHIMRVKKRDGTLEPVDVTKIVERVTRNCQGLTQVDPLRVATKAISGLYDGATTNELDNLCIQTASLLIGEEPEYSRLAARLLAIYIDEEVRSQKIQSFADSVSFGYTHGLLSEKTFKFVEAHKAALCAAIEPYRTDRFEYFGLRTVYDRYLLKNPSSRQVFETPQYFFMRVACGLAENVDEAIEFYRLISSHDYIASTPTLFNSGTLRPQMSSCYLLDSPGDDLKAIYDKYSDIALLSKFAGGIGVAYSRVRSRGSLIKGTNGHSNGIIPWLKTMDSSVAAVNQGGKRKGAACVYLETWHADIEEFLELRDNTGDEAKRTHNLNLANWVPDLFMKRVEADAMWSLFDPRVVPHFVDTFGPEFEAAFIEAENKKLYVKQIKARDLYSRMMKTLAQTGNGWMTFKDASNMKSNQTGEAGNVIHLSNLCTEILEVTSNSETAVCNLGSVNLGRHIENGQFNFEKLARSVRTAVKYLDRVVDINFYPIQTAQDSNHKWRPVGLGVMGLQDAFFQLKLPFDSAAARDLSAKIQEEIYYNALVTSCELAEKYGPHGAYEQTRAAKGLLQYDLWGVTPSQPERFEKLKERIKKHGLRNSLMIAIAPTATIASIVGCYEATEPQVSNLFKRETLSGEFMQINKYLVSDLKSLGLWNEEVRNEIKLQDGSIQDVDVIPQQLKELYRTVWEIPMKSLIDMAADRGAFIDQSASLNLFMESPTIGKVSSMYMYAWKRGVKTTYYLRSRPATKIQKTTTTRSTQGTGLLAAEGNTMDAAPAVTAEAAPKKTYTDAEVIACSLENPEACEACQ</sequence>
<keyword evidence="3" id="KW-0021">Allosteric enzyme</keyword>
<feature type="domain" description="ATP-cone" evidence="11">
    <location>
        <begin position="9"/>
        <end position="99"/>
    </location>
</feature>
<dbReference type="InterPro" id="IPR013509">
    <property type="entry name" value="RNR_lsu_N"/>
</dbReference>
<gene>
    <name evidence="12" type="ORF">AZI86_14140</name>
</gene>
<dbReference type="InterPro" id="IPR008926">
    <property type="entry name" value="RNR_R1-su_N"/>
</dbReference>
<evidence type="ECO:0000256" key="7">
    <source>
        <dbReference type="ARBA" id="ARBA00023116"/>
    </source>
</evidence>
<dbReference type="EMBL" id="LUKE01000003">
    <property type="protein sequence ID" value="KYG63946.1"/>
    <property type="molecule type" value="Genomic_DNA"/>
</dbReference>
<keyword evidence="6 10" id="KW-0560">Oxidoreductase</keyword>
<reference evidence="12 13" key="1">
    <citation type="submission" date="2016-03" db="EMBL/GenBank/DDBJ databases">
        <authorList>
            <person name="Ploux O."/>
        </authorList>
    </citation>
    <scope>NUCLEOTIDE SEQUENCE [LARGE SCALE GENOMIC DNA]</scope>
    <source>
        <strain evidence="12 13">R0</strain>
    </source>
</reference>
<evidence type="ECO:0000256" key="1">
    <source>
        <dbReference type="ARBA" id="ARBA00010406"/>
    </source>
</evidence>
<evidence type="ECO:0000256" key="5">
    <source>
        <dbReference type="ARBA" id="ARBA00022840"/>
    </source>
</evidence>
<proteinExistence type="inferred from homology"/>
<dbReference type="GO" id="GO:0005524">
    <property type="term" value="F:ATP binding"/>
    <property type="evidence" value="ECO:0007669"/>
    <property type="project" value="UniProtKB-UniRule"/>
</dbReference>
<evidence type="ECO:0000256" key="2">
    <source>
        <dbReference type="ARBA" id="ARBA00012274"/>
    </source>
</evidence>
<comment type="function">
    <text evidence="10">Provides the precursors necessary for DNA synthesis. Catalyzes the biosynthesis of deoxyribonucleotides from the corresponding ribonucleotides.</text>
</comment>
<dbReference type="Proteomes" id="UP000075320">
    <property type="component" value="Unassembled WGS sequence"/>
</dbReference>
<evidence type="ECO:0000256" key="3">
    <source>
        <dbReference type="ARBA" id="ARBA00022533"/>
    </source>
</evidence>
<keyword evidence="4 9" id="KW-0547">Nucleotide-binding</keyword>
<accession>A0A150WJQ8</accession>
<keyword evidence="5 9" id="KW-0067">ATP-binding</keyword>
<comment type="catalytic activity">
    <reaction evidence="8 10">
        <text>a 2'-deoxyribonucleoside 5'-diphosphate + [thioredoxin]-disulfide + H2O = a ribonucleoside 5'-diphosphate + [thioredoxin]-dithiol</text>
        <dbReference type="Rhea" id="RHEA:23252"/>
        <dbReference type="Rhea" id="RHEA-COMP:10698"/>
        <dbReference type="Rhea" id="RHEA-COMP:10700"/>
        <dbReference type="ChEBI" id="CHEBI:15377"/>
        <dbReference type="ChEBI" id="CHEBI:29950"/>
        <dbReference type="ChEBI" id="CHEBI:50058"/>
        <dbReference type="ChEBI" id="CHEBI:57930"/>
        <dbReference type="ChEBI" id="CHEBI:73316"/>
        <dbReference type="EC" id="1.17.4.1"/>
    </reaction>
</comment>
<protein>
    <recommendedName>
        <fullName evidence="2 10">Ribonucleoside-diphosphate reductase</fullName>
        <ecNumber evidence="2 10">1.17.4.1</ecNumber>
    </recommendedName>
</protein>
<evidence type="ECO:0000256" key="4">
    <source>
        <dbReference type="ARBA" id="ARBA00022741"/>
    </source>
</evidence>
<name>A0A150WJQ8_BDEBC</name>
<evidence type="ECO:0000256" key="8">
    <source>
        <dbReference type="ARBA" id="ARBA00047754"/>
    </source>
</evidence>
<dbReference type="UniPathway" id="UPA00326"/>
<dbReference type="Pfam" id="PF02867">
    <property type="entry name" value="Ribonuc_red_lgC"/>
    <property type="match status" value="1"/>
</dbReference>
<dbReference type="Pfam" id="PF03477">
    <property type="entry name" value="ATP-cone"/>
    <property type="match status" value="1"/>
</dbReference>
<evidence type="ECO:0000256" key="9">
    <source>
        <dbReference type="PROSITE-ProRule" id="PRU00492"/>
    </source>
</evidence>
<keyword evidence="7 10" id="KW-0215">Deoxyribonucleotide synthesis</keyword>
<dbReference type="PRINTS" id="PR01183">
    <property type="entry name" value="RIBORDTASEM1"/>
</dbReference>
<comment type="similarity">
    <text evidence="1 10">Belongs to the ribonucleoside diphosphate reductase large chain family.</text>
</comment>
<dbReference type="PANTHER" id="PTHR11573">
    <property type="entry name" value="RIBONUCLEOSIDE-DIPHOSPHATE REDUCTASE LARGE CHAIN"/>
    <property type="match status" value="1"/>
</dbReference>
<keyword evidence="13" id="KW-1185">Reference proteome</keyword>
<dbReference type="InterPro" id="IPR039718">
    <property type="entry name" value="Rrm1"/>
</dbReference>
<dbReference type="Pfam" id="PF00317">
    <property type="entry name" value="Ribonuc_red_lgN"/>
    <property type="match status" value="1"/>
</dbReference>
<dbReference type="Gene3D" id="3.20.70.20">
    <property type="match status" value="1"/>
</dbReference>
<dbReference type="EC" id="1.17.4.1" evidence="2 10"/>
<dbReference type="InterPro" id="IPR005144">
    <property type="entry name" value="ATP-cone_dom"/>
</dbReference>
<dbReference type="RefSeq" id="WP_061835854.1">
    <property type="nucleotide sequence ID" value="NZ_LUKE01000003.1"/>
</dbReference>
<evidence type="ECO:0000256" key="10">
    <source>
        <dbReference type="RuleBase" id="RU003410"/>
    </source>
</evidence>
<evidence type="ECO:0000313" key="13">
    <source>
        <dbReference type="Proteomes" id="UP000075320"/>
    </source>
</evidence>
<evidence type="ECO:0000256" key="6">
    <source>
        <dbReference type="ARBA" id="ARBA00023002"/>
    </source>
</evidence>
<organism evidence="12 13">
    <name type="scientific">Bdellovibrio bacteriovorus</name>
    <dbReference type="NCBI Taxonomy" id="959"/>
    <lineage>
        <taxon>Bacteria</taxon>
        <taxon>Pseudomonadati</taxon>
        <taxon>Bdellovibrionota</taxon>
        <taxon>Bdellovibrionia</taxon>
        <taxon>Bdellovibrionales</taxon>
        <taxon>Pseudobdellovibrionaceae</taxon>
        <taxon>Bdellovibrio</taxon>
    </lineage>
</organism>
<dbReference type="NCBIfam" id="TIGR02506">
    <property type="entry name" value="NrdE_NrdA"/>
    <property type="match status" value="1"/>
</dbReference>
<dbReference type="GO" id="GO:0005971">
    <property type="term" value="C:ribonucleoside-diphosphate reductase complex"/>
    <property type="evidence" value="ECO:0007669"/>
    <property type="project" value="TreeGrafter"/>
</dbReference>
<dbReference type="OrthoDB" id="5287161at2"/>
<dbReference type="GO" id="GO:0009263">
    <property type="term" value="P:deoxyribonucleotide biosynthetic process"/>
    <property type="evidence" value="ECO:0007669"/>
    <property type="project" value="UniProtKB-KW"/>
</dbReference>
<dbReference type="SUPFAM" id="SSF48168">
    <property type="entry name" value="R1 subunit of ribonucleotide reductase, N-terminal domain"/>
    <property type="match status" value="1"/>
</dbReference>
<evidence type="ECO:0000313" key="12">
    <source>
        <dbReference type="EMBL" id="KYG63946.1"/>
    </source>
</evidence>
<dbReference type="InterPro" id="IPR013346">
    <property type="entry name" value="NrdE_NrdA_C"/>
</dbReference>
<comment type="caution">
    <text evidence="12">The sequence shown here is derived from an EMBL/GenBank/DDBJ whole genome shotgun (WGS) entry which is preliminary data.</text>
</comment>
<dbReference type="InterPro" id="IPR000788">
    <property type="entry name" value="RNR_lg_C"/>
</dbReference>
<dbReference type="PANTHER" id="PTHR11573:SF6">
    <property type="entry name" value="RIBONUCLEOSIDE-DIPHOSPHATE REDUCTASE LARGE SUBUNIT"/>
    <property type="match status" value="1"/>
</dbReference>
<evidence type="ECO:0000259" key="11">
    <source>
        <dbReference type="PROSITE" id="PS51161"/>
    </source>
</evidence>
<dbReference type="AlphaFoldDB" id="A0A150WJQ8"/>
<dbReference type="GO" id="GO:0004748">
    <property type="term" value="F:ribonucleoside-diphosphate reductase activity, thioredoxin disulfide as acceptor"/>
    <property type="evidence" value="ECO:0007669"/>
    <property type="project" value="UniProtKB-EC"/>
</dbReference>
<dbReference type="SUPFAM" id="SSF51998">
    <property type="entry name" value="PFL-like glycyl radical enzymes"/>
    <property type="match status" value="1"/>
</dbReference>
<dbReference type="CDD" id="cd01679">
    <property type="entry name" value="RNR_I"/>
    <property type="match status" value="1"/>
</dbReference>
<dbReference type="PROSITE" id="PS51161">
    <property type="entry name" value="ATP_CONE"/>
    <property type="match status" value="1"/>
</dbReference>